<keyword evidence="11" id="KW-0464">Manganese</keyword>
<evidence type="ECO:0000256" key="1">
    <source>
        <dbReference type="ARBA" id="ARBA00004323"/>
    </source>
</evidence>
<dbReference type="InterPro" id="IPR002659">
    <property type="entry name" value="Glyco_trans_31"/>
</dbReference>
<feature type="transmembrane region" description="Helical" evidence="11">
    <location>
        <begin position="6"/>
        <end position="27"/>
    </location>
</feature>
<keyword evidence="6 11" id="KW-0812">Transmembrane</keyword>
<evidence type="ECO:0000313" key="14">
    <source>
        <dbReference type="Proteomes" id="UP000265515"/>
    </source>
</evidence>
<dbReference type="GO" id="GO:0000139">
    <property type="term" value="C:Golgi membrane"/>
    <property type="evidence" value="ECO:0007669"/>
    <property type="project" value="UniProtKB-SubCell"/>
</dbReference>
<accession>A0A388L1C7</accession>
<evidence type="ECO:0000313" key="13">
    <source>
        <dbReference type="EMBL" id="GBG76105.1"/>
    </source>
</evidence>
<reference evidence="13 14" key="1">
    <citation type="journal article" date="2018" name="Cell">
        <title>The Chara Genome: Secondary Complexity and Implications for Plant Terrestrialization.</title>
        <authorList>
            <person name="Nishiyama T."/>
            <person name="Sakayama H."/>
            <person name="Vries J.D."/>
            <person name="Buschmann H."/>
            <person name="Saint-Marcoux D."/>
            <person name="Ullrich K.K."/>
            <person name="Haas F.B."/>
            <person name="Vanderstraeten L."/>
            <person name="Becker D."/>
            <person name="Lang D."/>
            <person name="Vosolsobe S."/>
            <person name="Rombauts S."/>
            <person name="Wilhelmsson P.K.I."/>
            <person name="Janitza P."/>
            <person name="Kern R."/>
            <person name="Heyl A."/>
            <person name="Rumpler F."/>
            <person name="Villalobos L.I.A.C."/>
            <person name="Clay J.M."/>
            <person name="Skokan R."/>
            <person name="Toyoda A."/>
            <person name="Suzuki Y."/>
            <person name="Kagoshima H."/>
            <person name="Schijlen E."/>
            <person name="Tajeshwar N."/>
            <person name="Catarino B."/>
            <person name="Hetherington A.J."/>
            <person name="Saltykova A."/>
            <person name="Bonnot C."/>
            <person name="Breuninger H."/>
            <person name="Symeonidi A."/>
            <person name="Radhakrishnan G.V."/>
            <person name="Van Nieuwerburgh F."/>
            <person name="Deforce D."/>
            <person name="Chang C."/>
            <person name="Karol K.G."/>
            <person name="Hedrich R."/>
            <person name="Ulvskov P."/>
            <person name="Glockner G."/>
            <person name="Delwiche C.F."/>
            <person name="Petrasek J."/>
            <person name="Van de Peer Y."/>
            <person name="Friml J."/>
            <person name="Beilby M."/>
            <person name="Dolan L."/>
            <person name="Kohara Y."/>
            <person name="Sugano S."/>
            <person name="Fujiyama A."/>
            <person name="Delaux P.-M."/>
            <person name="Quint M."/>
            <person name="TheiBen G."/>
            <person name="Hagemann M."/>
            <person name="Harholt J."/>
            <person name="Dunand C."/>
            <person name="Zachgo S."/>
            <person name="Langdale J."/>
            <person name="Maumus F."/>
            <person name="Straeten D.V.D."/>
            <person name="Gould S.B."/>
            <person name="Rensing S.A."/>
        </authorList>
    </citation>
    <scope>NUCLEOTIDE SEQUENCE [LARGE SCALE GENOMIC DNA]</scope>
    <source>
        <strain evidence="13 14">S276</strain>
    </source>
</reference>
<sequence>MAHESSTTIVMMMMSCLACFYVAGRLWEDAKVRTDIMELAKKRGPQPHVVEVDDTIKMIDSIAQKKRIAQLEMEIAAAKAKGYKPEIQNAARGHYKNGRLKVVIGINTAFANRNRREAIRNTWMGRQAELKRLEEEKGVIIRFVIGRSANRGDSSDKVILRENEYTNDFIILLSGFQREGPRQVCYDSLLAFLEEHSAEPRVYAGCMKSGEVYTKPEMKWYEPESWKFGDQKSYLRHATGQIYVLSKALAEYIHINSAILHKFKNEDVTLGTWMIGLDAQYVDERRLCCASQPNGEDCAGRRAAGKPCIAVYDWPCTGLCKAAERMQSVHEKCG</sequence>
<evidence type="ECO:0000256" key="4">
    <source>
        <dbReference type="ARBA" id="ARBA00022676"/>
    </source>
</evidence>
<keyword evidence="7 11" id="KW-0735">Signal-anchor</keyword>
<dbReference type="PANTHER" id="PTHR11214:SF74">
    <property type="entry name" value="HYDROXYPROLINE O-GALACTOSYLTRANSFERASE HPGT1"/>
    <property type="match status" value="1"/>
</dbReference>
<evidence type="ECO:0000256" key="9">
    <source>
        <dbReference type="ARBA" id="ARBA00023034"/>
    </source>
</evidence>
<proteinExistence type="inferred from homology"/>
<dbReference type="OMA" id="KEHWDKP"/>
<dbReference type="OrthoDB" id="1158011at2759"/>
<keyword evidence="14" id="KW-1185">Reference proteome</keyword>
<dbReference type="InterPro" id="IPR025298">
    <property type="entry name" value="DUF4094"/>
</dbReference>
<keyword evidence="10 11" id="KW-0472">Membrane</keyword>
<name>A0A388L1C7_CHABU</name>
<keyword evidence="8 11" id="KW-1133">Transmembrane helix</keyword>
<evidence type="ECO:0000256" key="11">
    <source>
        <dbReference type="RuleBase" id="RU363063"/>
    </source>
</evidence>
<dbReference type="GO" id="GO:0008378">
    <property type="term" value="F:galactosyltransferase activity"/>
    <property type="evidence" value="ECO:0007669"/>
    <property type="project" value="TreeGrafter"/>
</dbReference>
<dbReference type="Pfam" id="PF01762">
    <property type="entry name" value="Galactosyl_T"/>
    <property type="match status" value="2"/>
</dbReference>
<dbReference type="PANTHER" id="PTHR11214">
    <property type="entry name" value="BETA-1,3-N-ACETYLGLUCOSAMINYLTRANSFERASE"/>
    <property type="match status" value="1"/>
</dbReference>
<organism evidence="13 14">
    <name type="scientific">Chara braunii</name>
    <name type="common">Braun's stonewort</name>
    <dbReference type="NCBI Taxonomy" id="69332"/>
    <lineage>
        <taxon>Eukaryota</taxon>
        <taxon>Viridiplantae</taxon>
        <taxon>Streptophyta</taxon>
        <taxon>Charophyceae</taxon>
        <taxon>Charales</taxon>
        <taxon>Characeae</taxon>
        <taxon>Chara</taxon>
    </lineage>
</organism>
<evidence type="ECO:0000256" key="10">
    <source>
        <dbReference type="ARBA" id="ARBA00023136"/>
    </source>
</evidence>
<dbReference type="Gramene" id="GBG76105">
    <property type="protein sequence ID" value="GBG76105"/>
    <property type="gene ID" value="CBR_g21765"/>
</dbReference>
<dbReference type="UniPathway" id="UPA00378"/>
<evidence type="ECO:0000256" key="7">
    <source>
        <dbReference type="ARBA" id="ARBA00022968"/>
    </source>
</evidence>
<comment type="pathway">
    <text evidence="2">Protein modification; protein glycosylation.</text>
</comment>
<keyword evidence="4 11" id="KW-0328">Glycosyltransferase</keyword>
<comment type="cofactor">
    <cofactor evidence="11">
        <name>Mn(2+)</name>
        <dbReference type="ChEBI" id="CHEBI:29035"/>
    </cofactor>
</comment>
<protein>
    <recommendedName>
        <fullName evidence="11">Hexosyltransferase</fullName>
        <ecNumber evidence="11">2.4.1.-</ecNumber>
    </recommendedName>
</protein>
<dbReference type="STRING" id="69332.A0A388L1C7"/>
<gene>
    <name evidence="13" type="ORF">CBR_g21765</name>
</gene>
<evidence type="ECO:0000259" key="12">
    <source>
        <dbReference type="Pfam" id="PF13334"/>
    </source>
</evidence>
<evidence type="ECO:0000256" key="2">
    <source>
        <dbReference type="ARBA" id="ARBA00004922"/>
    </source>
</evidence>
<evidence type="ECO:0000256" key="5">
    <source>
        <dbReference type="ARBA" id="ARBA00022679"/>
    </source>
</evidence>
<dbReference type="EMBL" id="BFEA01000237">
    <property type="protein sequence ID" value="GBG76105.1"/>
    <property type="molecule type" value="Genomic_DNA"/>
</dbReference>
<evidence type="ECO:0000256" key="3">
    <source>
        <dbReference type="ARBA" id="ARBA00008661"/>
    </source>
</evidence>
<dbReference type="Pfam" id="PF13334">
    <property type="entry name" value="DUF4094"/>
    <property type="match status" value="1"/>
</dbReference>
<evidence type="ECO:0000256" key="6">
    <source>
        <dbReference type="ARBA" id="ARBA00022692"/>
    </source>
</evidence>
<evidence type="ECO:0000256" key="8">
    <source>
        <dbReference type="ARBA" id="ARBA00022989"/>
    </source>
</evidence>
<comment type="subcellular location">
    <subcellularLocation>
        <location evidence="1 11">Golgi apparatus membrane</location>
        <topology evidence="1 11">Single-pass type II membrane protein</topology>
    </subcellularLocation>
</comment>
<feature type="domain" description="DUF4094" evidence="12">
    <location>
        <begin position="6"/>
        <end position="81"/>
    </location>
</feature>
<comment type="caution">
    <text evidence="13">The sequence shown here is derived from an EMBL/GenBank/DDBJ whole genome shotgun (WGS) entry which is preliminary data.</text>
</comment>
<keyword evidence="5 13" id="KW-0808">Transferase</keyword>
<dbReference type="AlphaFoldDB" id="A0A388L1C7"/>
<dbReference type="Proteomes" id="UP000265515">
    <property type="component" value="Unassembled WGS sequence"/>
</dbReference>
<keyword evidence="9 11" id="KW-0333">Golgi apparatus</keyword>
<comment type="similarity">
    <text evidence="3 11">Belongs to the glycosyltransferase 31 family.</text>
</comment>
<dbReference type="EC" id="2.4.1.-" evidence="11"/>